<organism evidence="2 3">
    <name type="scientific">Pseudoxanthomonas sacheonensis</name>
    <dbReference type="NCBI Taxonomy" id="443615"/>
    <lineage>
        <taxon>Bacteria</taxon>
        <taxon>Pseudomonadati</taxon>
        <taxon>Pseudomonadota</taxon>
        <taxon>Gammaproteobacteria</taxon>
        <taxon>Lysobacterales</taxon>
        <taxon>Lysobacteraceae</taxon>
        <taxon>Pseudoxanthomonas</taxon>
    </lineage>
</organism>
<dbReference type="Gene3D" id="2.130.10.10">
    <property type="entry name" value="YVTN repeat-like/Quinoprotein amine dehydrogenase"/>
    <property type="match status" value="1"/>
</dbReference>
<feature type="chain" id="PRO_5046235430" evidence="1">
    <location>
        <begin position="27"/>
        <end position="389"/>
    </location>
</feature>
<proteinExistence type="predicted"/>
<reference evidence="2 3" key="1">
    <citation type="submission" date="2023-07" db="EMBL/GenBank/DDBJ databases">
        <title>Sorghum-associated microbial communities from plants grown in Nebraska, USA.</title>
        <authorList>
            <person name="Schachtman D."/>
        </authorList>
    </citation>
    <scope>NUCLEOTIDE SEQUENCE [LARGE SCALE GENOMIC DNA]</scope>
    <source>
        <strain evidence="2 3">BE107</strain>
    </source>
</reference>
<dbReference type="SUPFAM" id="SSF51004">
    <property type="entry name" value="C-terminal (heme d1) domain of cytochrome cd1-nitrite reductase"/>
    <property type="match status" value="1"/>
</dbReference>
<keyword evidence="1" id="KW-0732">Signal</keyword>
<gene>
    <name evidence="2" type="ORF">J2W94_003130</name>
</gene>
<comment type="caution">
    <text evidence="2">The sequence shown here is derived from an EMBL/GenBank/DDBJ whole genome shotgun (WGS) entry which is preliminary data.</text>
</comment>
<dbReference type="InterPro" id="IPR015943">
    <property type="entry name" value="WD40/YVTN_repeat-like_dom_sf"/>
</dbReference>
<evidence type="ECO:0000256" key="1">
    <source>
        <dbReference type="SAM" id="SignalP"/>
    </source>
</evidence>
<dbReference type="InterPro" id="IPR011048">
    <property type="entry name" value="Haem_d1_sf"/>
</dbReference>
<sequence>MGLFRMRCKKFLAVAILAALAPMAAAQVVGVALDPKAVLVEGELQIVDSPPADSVVFFEFSGARAKRLGQVRAPTSFQGPPSSVAITADGKLALATASLRIDPINPKELAPNNKLTVIDLSASPVRVVQTIELGASPSSVAIDSTGTLALAVHNADDSVTVLALADGHARIVEKLPLGKGAGPLAAAFAPDGKRLLISFPDRGRIGVFAVENGRLNVPAIRELSAGIYPTALSYCGRSGLAVVGNYGKVTGDIDTISLLDVGAATPRVIDTVSVGPAPEGVACSPDGRYAAASLQNMSTLPRTNPFYSPSSRVVLLKIDGKRLHRIAEAPFGAWAQGVGFLDDSRTLFAQSMGDRSLHLFRIEGETLEIAAPPIVFEDGAPVSYGISGR</sequence>
<dbReference type="PANTHER" id="PTHR47197">
    <property type="entry name" value="PROTEIN NIRF"/>
    <property type="match status" value="1"/>
</dbReference>
<dbReference type="PANTHER" id="PTHR47197:SF3">
    <property type="entry name" value="DIHYDRO-HEME D1 DEHYDROGENASE"/>
    <property type="match status" value="1"/>
</dbReference>
<dbReference type="EMBL" id="JAVDTT010000004">
    <property type="protein sequence ID" value="MDR6842825.1"/>
    <property type="molecule type" value="Genomic_DNA"/>
</dbReference>
<dbReference type="Proteomes" id="UP001254759">
    <property type="component" value="Unassembled WGS sequence"/>
</dbReference>
<feature type="signal peptide" evidence="1">
    <location>
        <begin position="1"/>
        <end position="26"/>
    </location>
</feature>
<protein>
    <submittedName>
        <fullName evidence="2">Uncharacterized protein</fullName>
    </submittedName>
</protein>
<dbReference type="InterPro" id="IPR051200">
    <property type="entry name" value="Host-pathogen_enzymatic-act"/>
</dbReference>
<evidence type="ECO:0000313" key="3">
    <source>
        <dbReference type="Proteomes" id="UP001254759"/>
    </source>
</evidence>
<name>A0ABU1RY16_9GAMM</name>
<accession>A0ABU1RY16</accession>
<evidence type="ECO:0000313" key="2">
    <source>
        <dbReference type="EMBL" id="MDR6842825.1"/>
    </source>
</evidence>
<keyword evidence="3" id="KW-1185">Reference proteome</keyword>
<dbReference type="RefSeq" id="WP_310095405.1">
    <property type="nucleotide sequence ID" value="NZ_JAVDTT010000004.1"/>
</dbReference>